<comment type="caution">
    <text evidence="5">The sequence shown here is derived from an EMBL/GenBank/DDBJ whole genome shotgun (WGS) entry which is preliminary data.</text>
</comment>
<gene>
    <name evidence="5" type="ORF">E6O75_ATG04978</name>
</gene>
<dbReference type="InterPro" id="IPR002347">
    <property type="entry name" value="SDR_fam"/>
</dbReference>
<evidence type="ECO:0000256" key="4">
    <source>
        <dbReference type="SAM" id="Phobius"/>
    </source>
</evidence>
<name>A0A4Z1P2G3_9PEZI</name>
<feature type="transmembrane region" description="Helical" evidence="4">
    <location>
        <begin position="287"/>
        <end position="309"/>
    </location>
</feature>
<dbReference type="InterPro" id="IPR036291">
    <property type="entry name" value="NAD(P)-bd_dom_sf"/>
</dbReference>
<evidence type="ECO:0000256" key="3">
    <source>
        <dbReference type="SAM" id="MobiDB-lite"/>
    </source>
</evidence>
<accession>A0A4Z1P2G3</accession>
<organism evidence="5 6">
    <name type="scientific">Venturia nashicola</name>
    <dbReference type="NCBI Taxonomy" id="86259"/>
    <lineage>
        <taxon>Eukaryota</taxon>
        <taxon>Fungi</taxon>
        <taxon>Dikarya</taxon>
        <taxon>Ascomycota</taxon>
        <taxon>Pezizomycotina</taxon>
        <taxon>Dothideomycetes</taxon>
        <taxon>Pleosporomycetidae</taxon>
        <taxon>Venturiales</taxon>
        <taxon>Venturiaceae</taxon>
        <taxon>Venturia</taxon>
    </lineage>
</organism>
<dbReference type="Gene3D" id="3.40.50.720">
    <property type="entry name" value="NAD(P)-binding Rossmann-like Domain"/>
    <property type="match status" value="1"/>
</dbReference>
<dbReference type="STRING" id="86259.A0A4Z1P2G3"/>
<dbReference type="AlphaFoldDB" id="A0A4Z1P2G3"/>
<keyword evidence="2" id="KW-0560">Oxidoreductase</keyword>
<feature type="compositionally biased region" description="Basic and acidic residues" evidence="3">
    <location>
        <begin position="379"/>
        <end position="408"/>
    </location>
</feature>
<dbReference type="Proteomes" id="UP000298493">
    <property type="component" value="Unassembled WGS sequence"/>
</dbReference>
<dbReference type="PANTHER" id="PTHR24320:SF285">
    <property type="entry name" value="RETINOL DEHYDROGENASE 14"/>
    <property type="match status" value="1"/>
</dbReference>
<keyword evidence="4" id="KW-0472">Membrane</keyword>
<keyword evidence="6" id="KW-1185">Reference proteome</keyword>
<evidence type="ECO:0000256" key="1">
    <source>
        <dbReference type="ARBA" id="ARBA00006484"/>
    </source>
</evidence>
<reference evidence="5 6" key="1">
    <citation type="submission" date="2019-04" db="EMBL/GenBank/DDBJ databases">
        <title>High contiguity whole genome sequence and gene annotation resource for two Venturia nashicola isolates.</title>
        <authorList>
            <person name="Prokchorchik M."/>
            <person name="Won K."/>
            <person name="Lee Y."/>
            <person name="Choi E.D."/>
            <person name="Segonzac C."/>
            <person name="Sohn K.H."/>
        </authorList>
    </citation>
    <scope>NUCLEOTIDE SEQUENCE [LARGE SCALE GENOMIC DNA]</scope>
    <source>
        <strain evidence="5 6">PRI2</strain>
    </source>
</reference>
<sequence>MPIPLVASAFEEGLSRIPHVYTILKTLPWLGGIYALKRYFAGASNTSDRNMHSKVVMITGGTSGIGAVVARELATRGAQLVLLTQQSLTDPFLVDFILDLREDTKNELINAEHVDLASLHSIRLFATKWIDNAPPRRLDMVILCASTLTPAGGSAITTEDGVETNWGVNYMANFQLLSILSPAIRAQPADRDVRIIFGMCSSYMGGSLTHLAKANPGKNEKARKQNSQEVYFTPSGAYATSKFALFTFAQAFQKHLSIYKRPDKLPMTAKVMTVDPGFVRTPGMRRYLSFGSLWGLLVYLIMWPLWWLILKSPEQGAQSFLFAAMEGALREGDGGDMIKECKIVKILRKEVNDEGLQQALWQESEKTVQALEKIGATKRATEKKTKEEMDAREKAEKELAEEKAKAPPEKQPGSRRSKKKA</sequence>
<dbReference type="PRINTS" id="PR00081">
    <property type="entry name" value="GDHRDH"/>
</dbReference>
<dbReference type="Pfam" id="PF00106">
    <property type="entry name" value="adh_short"/>
    <property type="match status" value="1"/>
</dbReference>
<evidence type="ECO:0000256" key="2">
    <source>
        <dbReference type="ARBA" id="ARBA00023002"/>
    </source>
</evidence>
<protein>
    <submittedName>
        <fullName evidence="5">Oxidoreductase-like protein</fullName>
    </submittedName>
</protein>
<keyword evidence="4" id="KW-0812">Transmembrane</keyword>
<evidence type="ECO:0000313" key="6">
    <source>
        <dbReference type="Proteomes" id="UP000298493"/>
    </source>
</evidence>
<dbReference type="PANTHER" id="PTHR24320">
    <property type="entry name" value="RETINOL DEHYDROGENASE"/>
    <property type="match status" value="1"/>
</dbReference>
<dbReference type="GO" id="GO:0016491">
    <property type="term" value="F:oxidoreductase activity"/>
    <property type="evidence" value="ECO:0007669"/>
    <property type="project" value="UniProtKB-KW"/>
</dbReference>
<dbReference type="SUPFAM" id="SSF51735">
    <property type="entry name" value="NAD(P)-binding Rossmann-fold domains"/>
    <property type="match status" value="1"/>
</dbReference>
<proteinExistence type="inferred from homology"/>
<evidence type="ECO:0000313" key="5">
    <source>
        <dbReference type="EMBL" id="TID21583.1"/>
    </source>
</evidence>
<dbReference type="EMBL" id="SNSC02000009">
    <property type="protein sequence ID" value="TID21583.1"/>
    <property type="molecule type" value="Genomic_DNA"/>
</dbReference>
<comment type="similarity">
    <text evidence="1">Belongs to the short-chain dehydrogenases/reductases (SDR) family.</text>
</comment>
<keyword evidence="4" id="KW-1133">Transmembrane helix</keyword>
<feature type="region of interest" description="Disordered" evidence="3">
    <location>
        <begin position="372"/>
        <end position="421"/>
    </location>
</feature>